<evidence type="ECO:0000313" key="2">
    <source>
        <dbReference type="Proteomes" id="UP000243629"/>
    </source>
</evidence>
<evidence type="ECO:0000313" key="1">
    <source>
        <dbReference type="EMBL" id="SFM15068.1"/>
    </source>
</evidence>
<protein>
    <submittedName>
        <fullName evidence="1">Uncharacterized protein</fullName>
    </submittedName>
</protein>
<dbReference type="AlphaFoldDB" id="A0A1I4NHU8"/>
<dbReference type="Proteomes" id="UP000243629">
    <property type="component" value="Unassembled WGS sequence"/>
</dbReference>
<dbReference type="EMBL" id="FOUI01000001">
    <property type="protein sequence ID" value="SFM15068.1"/>
    <property type="molecule type" value="Genomic_DNA"/>
</dbReference>
<accession>A0A1I4NHU8</accession>
<sequence>MAVTLHLTTLDGRQLQCHPQAMRQLLIHLDTLDAQCRSLGVTPVSEFIDLTDLEWQEVMDLAAADAEPPAIDPETGCGYAIEDMEWLSVGSGMVTFEALAAHLQHNPLAENTGSRDSLLKELQQCLEILAPLESLGLYFNLTARD</sequence>
<gene>
    <name evidence="1" type="ORF">SAMN05216217_101334</name>
</gene>
<reference evidence="2" key="1">
    <citation type="submission" date="2016-10" db="EMBL/GenBank/DDBJ databases">
        <authorList>
            <person name="Varghese N."/>
            <person name="Submissions S."/>
        </authorList>
    </citation>
    <scope>NUCLEOTIDE SEQUENCE [LARGE SCALE GENOMIC DNA]</scope>
    <source>
        <strain evidence="2">DSM 24213</strain>
    </source>
</reference>
<proteinExistence type="predicted"/>
<dbReference type="RefSeq" id="WP_143069545.1">
    <property type="nucleotide sequence ID" value="NZ_FOUI01000001.1"/>
</dbReference>
<keyword evidence="2" id="KW-1185">Reference proteome</keyword>
<organism evidence="1 2">
    <name type="scientific">Halopseudomonas yangmingensis</name>
    <dbReference type="NCBI Taxonomy" id="1720063"/>
    <lineage>
        <taxon>Bacteria</taxon>
        <taxon>Pseudomonadati</taxon>
        <taxon>Pseudomonadota</taxon>
        <taxon>Gammaproteobacteria</taxon>
        <taxon>Pseudomonadales</taxon>
        <taxon>Pseudomonadaceae</taxon>
        <taxon>Halopseudomonas</taxon>
    </lineage>
</organism>
<dbReference type="OrthoDB" id="6873289at2"/>
<dbReference type="STRING" id="1720063.SAMN05216217_101334"/>
<name>A0A1I4NHU8_9GAMM</name>